<evidence type="ECO:0000313" key="3">
    <source>
        <dbReference type="EMBL" id="KYF57024.1"/>
    </source>
</evidence>
<dbReference type="Proteomes" id="UP000075420">
    <property type="component" value="Unassembled WGS sequence"/>
</dbReference>
<evidence type="ECO:0000259" key="2">
    <source>
        <dbReference type="PROSITE" id="PS50110"/>
    </source>
</evidence>
<sequence>MLSAEGYTVETATTHAEALRRLDEPGWSVILVDQKLQGPGGPDTGLDLITESRRRAPGAKVLLATAYASKETVERAFREGAYDYLEKTPVFEALLRVKVRNAMEAVRERSPCSWRPAASRARCARFSSGKRRTTCWWC</sequence>
<feature type="domain" description="Response regulatory" evidence="2">
    <location>
        <begin position="1"/>
        <end position="102"/>
    </location>
</feature>
<evidence type="ECO:0000256" key="1">
    <source>
        <dbReference type="PROSITE-ProRule" id="PRU00169"/>
    </source>
</evidence>
<evidence type="ECO:0000313" key="4">
    <source>
        <dbReference type="Proteomes" id="UP000075420"/>
    </source>
</evidence>
<dbReference type="PROSITE" id="PS50110">
    <property type="entry name" value="RESPONSE_REGULATORY"/>
    <property type="match status" value="1"/>
</dbReference>
<dbReference type="InterPro" id="IPR001789">
    <property type="entry name" value="Sig_transdc_resp-reg_receiver"/>
</dbReference>
<dbReference type="SUPFAM" id="SSF52172">
    <property type="entry name" value="CheY-like"/>
    <property type="match status" value="1"/>
</dbReference>
<dbReference type="GO" id="GO:0000160">
    <property type="term" value="P:phosphorelay signal transduction system"/>
    <property type="evidence" value="ECO:0007669"/>
    <property type="project" value="InterPro"/>
</dbReference>
<proteinExistence type="predicted"/>
<gene>
    <name evidence="3" type="ORF">BE08_06655</name>
</gene>
<dbReference type="AlphaFoldDB" id="A0A150PMV3"/>
<dbReference type="Gene3D" id="3.40.50.2300">
    <property type="match status" value="1"/>
</dbReference>
<dbReference type="InterPro" id="IPR011006">
    <property type="entry name" value="CheY-like_superfamily"/>
</dbReference>
<keyword evidence="1" id="KW-0597">Phosphoprotein</keyword>
<accession>A0A150PMV3</accession>
<reference evidence="3 4" key="1">
    <citation type="submission" date="2014-02" db="EMBL/GenBank/DDBJ databases">
        <title>The small core and large imbalanced accessory genome model reveals a collaborative survival strategy of Sorangium cellulosum strains in nature.</title>
        <authorList>
            <person name="Han K."/>
            <person name="Peng R."/>
            <person name="Blom J."/>
            <person name="Li Y.-Z."/>
        </authorList>
    </citation>
    <scope>NUCLEOTIDE SEQUENCE [LARGE SCALE GENOMIC DNA]</scope>
    <source>
        <strain evidence="3 4">So0157-25</strain>
    </source>
</reference>
<protein>
    <recommendedName>
        <fullName evidence="2">Response regulatory domain-containing protein</fullName>
    </recommendedName>
</protein>
<name>A0A150PMV3_SORCE</name>
<dbReference type="Pfam" id="PF00072">
    <property type="entry name" value="Response_reg"/>
    <property type="match status" value="1"/>
</dbReference>
<organism evidence="3 4">
    <name type="scientific">Sorangium cellulosum</name>
    <name type="common">Polyangium cellulosum</name>
    <dbReference type="NCBI Taxonomy" id="56"/>
    <lineage>
        <taxon>Bacteria</taxon>
        <taxon>Pseudomonadati</taxon>
        <taxon>Myxococcota</taxon>
        <taxon>Polyangia</taxon>
        <taxon>Polyangiales</taxon>
        <taxon>Polyangiaceae</taxon>
        <taxon>Sorangium</taxon>
    </lineage>
</organism>
<dbReference type="CDD" id="cd00156">
    <property type="entry name" value="REC"/>
    <property type="match status" value="1"/>
</dbReference>
<feature type="modified residue" description="4-aspartylphosphate" evidence="1">
    <location>
        <position position="33"/>
    </location>
</feature>
<comment type="caution">
    <text evidence="3">The sequence shown here is derived from an EMBL/GenBank/DDBJ whole genome shotgun (WGS) entry which is preliminary data.</text>
</comment>
<dbReference type="EMBL" id="JELY01001070">
    <property type="protein sequence ID" value="KYF57024.1"/>
    <property type="molecule type" value="Genomic_DNA"/>
</dbReference>